<dbReference type="Proteomes" id="UP001243420">
    <property type="component" value="Chromosome"/>
</dbReference>
<dbReference type="InterPro" id="IPR001235">
    <property type="entry name" value="Copper_blue_Plastocyanin"/>
</dbReference>
<dbReference type="PANTHER" id="PTHR34192">
    <property type="entry name" value="PLASTOCYANIN MAJOR ISOFORM, CHLOROPLASTIC-RELATED"/>
    <property type="match status" value="1"/>
</dbReference>
<evidence type="ECO:0000256" key="4">
    <source>
        <dbReference type="ARBA" id="ARBA00016984"/>
    </source>
</evidence>
<evidence type="ECO:0000256" key="10">
    <source>
        <dbReference type="ARBA" id="ARBA00023136"/>
    </source>
</evidence>
<evidence type="ECO:0000313" key="15">
    <source>
        <dbReference type="Proteomes" id="UP001243420"/>
    </source>
</evidence>
<evidence type="ECO:0000256" key="11">
    <source>
        <dbReference type="NCBIfam" id="TIGR02375"/>
    </source>
</evidence>
<evidence type="ECO:0000259" key="13">
    <source>
        <dbReference type="Pfam" id="PF00127"/>
    </source>
</evidence>
<dbReference type="InterPro" id="IPR006311">
    <property type="entry name" value="TAT_signal"/>
</dbReference>
<dbReference type="InterPro" id="IPR012745">
    <property type="entry name" value="Pseudoazurin"/>
</dbReference>
<keyword evidence="12" id="KW-0732">Signal</keyword>
<keyword evidence="5" id="KW-0813">Transport</keyword>
<dbReference type="InterPro" id="IPR028871">
    <property type="entry name" value="BlueCu_1_BS"/>
</dbReference>
<evidence type="ECO:0000256" key="1">
    <source>
        <dbReference type="ARBA" id="ARBA00001935"/>
    </source>
</evidence>
<dbReference type="Gene3D" id="2.60.40.420">
    <property type="entry name" value="Cupredoxins - blue copper proteins"/>
    <property type="match status" value="1"/>
</dbReference>
<dbReference type="PRINTS" id="PR00155">
    <property type="entry name" value="AMICYANIN"/>
</dbReference>
<dbReference type="PANTHER" id="PTHR34192:SF10">
    <property type="entry name" value="PLASTOCYANIN MAJOR ISOFORM, CHLOROPLASTIC-RELATED"/>
    <property type="match status" value="1"/>
</dbReference>
<dbReference type="CDD" id="cd04218">
    <property type="entry name" value="Pseudoazurin"/>
    <property type="match status" value="1"/>
</dbReference>
<keyword evidence="9" id="KW-0186">Copper</keyword>
<evidence type="ECO:0000256" key="7">
    <source>
        <dbReference type="ARBA" id="ARBA00022764"/>
    </source>
</evidence>
<name>A0ABY8LG18_9RHOB</name>
<dbReference type="PROSITE" id="PS51318">
    <property type="entry name" value="TAT"/>
    <property type="match status" value="1"/>
</dbReference>
<evidence type="ECO:0000256" key="9">
    <source>
        <dbReference type="ARBA" id="ARBA00023008"/>
    </source>
</evidence>
<evidence type="ECO:0000256" key="6">
    <source>
        <dbReference type="ARBA" id="ARBA00022723"/>
    </source>
</evidence>
<gene>
    <name evidence="14" type="ORF">P8627_08270</name>
</gene>
<dbReference type="InterPro" id="IPR008972">
    <property type="entry name" value="Cupredoxin"/>
</dbReference>
<comment type="subcellular location">
    <subcellularLocation>
        <location evidence="2">Membrane</location>
    </subcellularLocation>
    <subcellularLocation>
        <location evidence="3">Periplasm</location>
    </subcellularLocation>
</comment>
<dbReference type="SUPFAM" id="SSF49503">
    <property type="entry name" value="Cupredoxins"/>
    <property type="match status" value="1"/>
</dbReference>
<protein>
    <recommendedName>
        <fullName evidence="4 11">Pseudoazurin</fullName>
    </recommendedName>
</protein>
<dbReference type="PRINTS" id="PR00156">
    <property type="entry name" value="COPPERBLUE"/>
</dbReference>
<evidence type="ECO:0000256" key="5">
    <source>
        <dbReference type="ARBA" id="ARBA00022448"/>
    </source>
</evidence>
<dbReference type="EMBL" id="CP122537">
    <property type="protein sequence ID" value="WGH80245.1"/>
    <property type="molecule type" value="Genomic_DNA"/>
</dbReference>
<organism evidence="14 15">
    <name type="scientific">Jannaschia ovalis</name>
    <dbReference type="NCBI Taxonomy" id="3038773"/>
    <lineage>
        <taxon>Bacteria</taxon>
        <taxon>Pseudomonadati</taxon>
        <taxon>Pseudomonadota</taxon>
        <taxon>Alphaproteobacteria</taxon>
        <taxon>Rhodobacterales</taxon>
        <taxon>Roseobacteraceae</taxon>
        <taxon>Jannaschia</taxon>
    </lineage>
</organism>
<dbReference type="RefSeq" id="WP_279967307.1">
    <property type="nucleotide sequence ID" value="NZ_CP122537.1"/>
</dbReference>
<evidence type="ECO:0000313" key="14">
    <source>
        <dbReference type="EMBL" id="WGH80245.1"/>
    </source>
</evidence>
<evidence type="ECO:0000256" key="3">
    <source>
        <dbReference type="ARBA" id="ARBA00004418"/>
    </source>
</evidence>
<keyword evidence="15" id="KW-1185">Reference proteome</keyword>
<evidence type="ECO:0000256" key="12">
    <source>
        <dbReference type="SAM" id="SignalP"/>
    </source>
</evidence>
<keyword evidence="8" id="KW-0249">Electron transport</keyword>
<feature type="chain" id="PRO_5046212148" description="Pseudoazurin" evidence="12">
    <location>
        <begin position="27"/>
        <end position="165"/>
    </location>
</feature>
<accession>A0ABY8LG18</accession>
<dbReference type="PROSITE" id="PS00196">
    <property type="entry name" value="COPPER_BLUE"/>
    <property type="match status" value="1"/>
</dbReference>
<keyword evidence="6" id="KW-0479">Metal-binding</keyword>
<evidence type="ECO:0000256" key="2">
    <source>
        <dbReference type="ARBA" id="ARBA00004370"/>
    </source>
</evidence>
<dbReference type="InterPro" id="IPR000923">
    <property type="entry name" value="BlueCu_1"/>
</dbReference>
<reference evidence="14 15" key="1">
    <citation type="submission" date="2023-04" db="EMBL/GenBank/DDBJ databases">
        <title>Jannaschia ovalis sp. nov., a marine bacterium isolated from sea tidal flat.</title>
        <authorList>
            <person name="Kwon D.Y."/>
            <person name="Kim J.-J."/>
        </authorList>
    </citation>
    <scope>NUCLEOTIDE SEQUENCE [LARGE SCALE GENOMIC DNA]</scope>
    <source>
        <strain evidence="14 15">GRR-S6-38</strain>
    </source>
</reference>
<proteinExistence type="predicted"/>
<keyword evidence="10" id="KW-0472">Membrane</keyword>
<feature type="domain" description="Blue (type 1) copper" evidence="13">
    <location>
        <begin position="49"/>
        <end position="125"/>
    </location>
</feature>
<feature type="signal peptide" evidence="12">
    <location>
        <begin position="1"/>
        <end position="26"/>
    </location>
</feature>
<dbReference type="Pfam" id="PF00127">
    <property type="entry name" value="Copper-bind"/>
    <property type="match status" value="1"/>
</dbReference>
<dbReference type="NCBIfam" id="TIGR02375">
    <property type="entry name" value="pseudoazurin"/>
    <property type="match status" value="1"/>
</dbReference>
<keyword evidence="7" id="KW-0574">Periplasm</keyword>
<comment type="cofactor">
    <cofactor evidence="1">
        <name>Cu cation</name>
        <dbReference type="ChEBI" id="CHEBI:23378"/>
    </cofactor>
</comment>
<dbReference type="InterPro" id="IPR002386">
    <property type="entry name" value="Amicyanin/Pseudoazurin"/>
</dbReference>
<sequence length="165" mass="17930">MKLTRRQSIALAGAAAASAALPRAAAADAHATVHEVQMLNSATEGRDRNVFEPALVRAQPGDTIRFISTDRGHNSQSNSDMLPEGAEEWKSDISEDFEITLDVDGTYGYYCTPHRGTGMVGLILVGEIDEAQYQAAKDARKQGRARQRYEDIFAQADELLASESS</sequence>
<evidence type="ECO:0000256" key="8">
    <source>
        <dbReference type="ARBA" id="ARBA00022982"/>
    </source>
</evidence>